<reference evidence="2 3" key="1">
    <citation type="submission" date="2019-08" db="EMBL/GenBank/DDBJ databases">
        <title>Genone of Arthrobacter echini P9.</title>
        <authorList>
            <person name="Bowman J.P."/>
        </authorList>
    </citation>
    <scope>NUCLEOTIDE SEQUENCE [LARGE SCALE GENOMIC DNA]</scope>
    <source>
        <strain evidence="2 3">P9</strain>
    </source>
</reference>
<comment type="caution">
    <text evidence="2">The sequence shown here is derived from an EMBL/GenBank/DDBJ whole genome shotgun (WGS) entry which is preliminary data.</text>
</comment>
<name>A0A5D0XHM5_9MICC</name>
<feature type="transmembrane region" description="Helical" evidence="1">
    <location>
        <begin position="74"/>
        <end position="93"/>
    </location>
</feature>
<dbReference type="RefSeq" id="WP_148601874.1">
    <property type="nucleotide sequence ID" value="NZ_VSLD01000017.1"/>
</dbReference>
<dbReference type="AlphaFoldDB" id="A0A5D0XHM5"/>
<feature type="transmembrane region" description="Helical" evidence="1">
    <location>
        <begin position="218"/>
        <end position="237"/>
    </location>
</feature>
<evidence type="ECO:0000256" key="1">
    <source>
        <dbReference type="SAM" id="Phobius"/>
    </source>
</evidence>
<protein>
    <submittedName>
        <fullName evidence="2">Uncharacterized protein</fullName>
    </submittedName>
</protein>
<keyword evidence="3" id="KW-1185">Reference proteome</keyword>
<dbReference type="EMBL" id="VSLD01000017">
    <property type="protein sequence ID" value="TYC95967.1"/>
    <property type="molecule type" value="Genomic_DNA"/>
</dbReference>
<accession>A0A5D0XHM5</accession>
<dbReference type="Proteomes" id="UP000323410">
    <property type="component" value="Unassembled WGS sequence"/>
</dbReference>
<keyword evidence="1" id="KW-0812">Transmembrane</keyword>
<keyword evidence="1" id="KW-1133">Transmembrane helix</keyword>
<dbReference type="OrthoDB" id="5192631at2"/>
<feature type="transmembrane region" description="Helical" evidence="1">
    <location>
        <begin position="105"/>
        <end position="125"/>
    </location>
</feature>
<keyword evidence="1" id="KW-0472">Membrane</keyword>
<proteinExistence type="predicted"/>
<feature type="transmembrane region" description="Helical" evidence="1">
    <location>
        <begin position="132"/>
        <end position="153"/>
    </location>
</feature>
<sequence>MIQQTSDKKWFDQLVMELRLRQVHGSAIGDTIASAKELLRDTGQPAEKMFGPARDYAEALELPSAPKHDWIRQALWPSTLGLLAFLLFNQAVVPWTRSELLLVSPVQLAFLATPVVLIAFLPLYLDAIIRRIWLCVGLSGIGALSGVLSAVTAPEDRAEAWLAVDPLPWLIGSTLVMVALSIRNTTQSALTPGDDDITDPSSATAESTGTGMNVIVQITNWLFPILALAMLGLALVLR</sequence>
<gene>
    <name evidence="2" type="ORF">FQ377_14475</name>
</gene>
<evidence type="ECO:0000313" key="2">
    <source>
        <dbReference type="EMBL" id="TYC95967.1"/>
    </source>
</evidence>
<organism evidence="2 3">
    <name type="scientific">Arthrobacter echini</name>
    <dbReference type="NCBI Taxonomy" id="1529066"/>
    <lineage>
        <taxon>Bacteria</taxon>
        <taxon>Bacillati</taxon>
        <taxon>Actinomycetota</taxon>
        <taxon>Actinomycetes</taxon>
        <taxon>Micrococcales</taxon>
        <taxon>Micrococcaceae</taxon>
        <taxon>Arthrobacter</taxon>
    </lineage>
</organism>
<evidence type="ECO:0000313" key="3">
    <source>
        <dbReference type="Proteomes" id="UP000323410"/>
    </source>
</evidence>